<dbReference type="Gene3D" id="2.60.40.1190">
    <property type="match status" value="1"/>
</dbReference>
<dbReference type="CDD" id="cd09620">
    <property type="entry name" value="CBM9_like_3"/>
    <property type="match status" value="1"/>
</dbReference>
<dbReference type="GO" id="GO:0004553">
    <property type="term" value="F:hydrolase activity, hydrolyzing O-glycosyl compounds"/>
    <property type="evidence" value="ECO:0007669"/>
    <property type="project" value="InterPro"/>
</dbReference>
<name>A0A1I2CR57_9BACT</name>
<dbReference type="STRING" id="655355.SAMN05216283_101806"/>
<dbReference type="AlphaFoldDB" id="A0A1I2CR57"/>
<sequence length="367" mass="42521">MKKYLVTILLLVASVGVFGQSIWEGYEHLFTPARHYVVYKAKSPIVIDGKADERSWVKAEWSADFADIEGDKKPLPLHETRLKMLWDENYLYIFVELEEPHVWAYYNERDLIVYHENDFEVFIDPDGNAHDYFEFEVNAANTLFDLFMPKSYRNGGRPFVIYDALGFESQVSIEGTLNKPDDVDQKWSVEMKIPFADLRTGVTTDVPTEGKQWRINFSRVQWQTKLVDGKYTRLVDESTGRLVPEYNWVWSPQGIISMHAPERYGFIQFTEKAAGSRKVDFLPEVDQLLVDYTWLIYYKQKTFKQKHGRYASSPEELGLKAELPDGKSGTAKVEVWSTVHQFSAKVTGSKGQSFFVNDNGLFQRKNP</sequence>
<keyword evidence="3" id="KW-1185">Reference proteome</keyword>
<evidence type="ECO:0000313" key="3">
    <source>
        <dbReference type="Proteomes" id="UP000198964"/>
    </source>
</evidence>
<dbReference type="Pfam" id="PF06452">
    <property type="entry name" value="CBM9_1"/>
    <property type="match status" value="1"/>
</dbReference>
<dbReference type="SUPFAM" id="SSF49344">
    <property type="entry name" value="CBD9-like"/>
    <property type="match status" value="1"/>
</dbReference>
<dbReference type="Proteomes" id="UP000198964">
    <property type="component" value="Unassembled WGS sequence"/>
</dbReference>
<evidence type="ECO:0000313" key="2">
    <source>
        <dbReference type="EMBL" id="SFE70645.1"/>
    </source>
</evidence>
<dbReference type="GO" id="GO:0030246">
    <property type="term" value="F:carbohydrate binding"/>
    <property type="evidence" value="ECO:0007669"/>
    <property type="project" value="InterPro"/>
</dbReference>
<dbReference type="PANTHER" id="PTHR35532">
    <property type="entry name" value="SIMILAR TO POLYHYDROXYALKANOATE DEPOLYMERASE"/>
    <property type="match status" value="1"/>
</dbReference>
<feature type="domain" description="Carbohydrate-binding" evidence="1">
    <location>
        <begin position="47"/>
        <end position="218"/>
    </location>
</feature>
<organism evidence="2 3">
    <name type="scientific">Sunxiuqinia elliptica</name>
    <dbReference type="NCBI Taxonomy" id="655355"/>
    <lineage>
        <taxon>Bacteria</taxon>
        <taxon>Pseudomonadati</taxon>
        <taxon>Bacteroidota</taxon>
        <taxon>Bacteroidia</taxon>
        <taxon>Marinilabiliales</taxon>
        <taxon>Prolixibacteraceae</taxon>
        <taxon>Sunxiuqinia</taxon>
    </lineage>
</organism>
<dbReference type="GO" id="GO:0016052">
    <property type="term" value="P:carbohydrate catabolic process"/>
    <property type="evidence" value="ECO:0007669"/>
    <property type="project" value="InterPro"/>
</dbReference>
<gene>
    <name evidence="2" type="ORF">SAMN05216283_101806</name>
</gene>
<accession>A0A1I2CR57</accession>
<reference evidence="2 3" key="1">
    <citation type="submission" date="2016-10" db="EMBL/GenBank/DDBJ databases">
        <authorList>
            <person name="de Groot N.N."/>
        </authorList>
    </citation>
    <scope>NUCLEOTIDE SEQUENCE [LARGE SCALE GENOMIC DNA]</scope>
    <source>
        <strain evidence="2 3">CGMCC 1.9156</strain>
    </source>
</reference>
<dbReference type="EMBL" id="FONW01000001">
    <property type="protein sequence ID" value="SFE70645.1"/>
    <property type="molecule type" value="Genomic_DNA"/>
</dbReference>
<protein>
    <submittedName>
        <fullName evidence="2">Carbohydrate family 9 binding domain-like</fullName>
    </submittedName>
</protein>
<dbReference type="InterPro" id="IPR010502">
    <property type="entry name" value="Carb-bd_dom_fam9"/>
</dbReference>
<proteinExistence type="predicted"/>
<dbReference type="PANTHER" id="PTHR35532:SF5">
    <property type="entry name" value="CARBOHYDRATE-BINDING DOMAIN-CONTAINING PROTEIN"/>
    <property type="match status" value="1"/>
</dbReference>
<evidence type="ECO:0000259" key="1">
    <source>
        <dbReference type="Pfam" id="PF06452"/>
    </source>
</evidence>